<dbReference type="EMBL" id="ML996705">
    <property type="protein sequence ID" value="KAF2397022.1"/>
    <property type="molecule type" value="Genomic_DNA"/>
</dbReference>
<dbReference type="InterPro" id="IPR001965">
    <property type="entry name" value="Znf_PHD"/>
</dbReference>
<dbReference type="InterPro" id="IPR019786">
    <property type="entry name" value="Zinc_finger_PHD-type_CS"/>
</dbReference>
<dbReference type="SMART" id="SM00510">
    <property type="entry name" value="TFS2M"/>
    <property type="match status" value="1"/>
</dbReference>
<gene>
    <name evidence="9" type="ORF">EJ06DRAFT_559627</name>
</gene>
<dbReference type="AlphaFoldDB" id="A0A6G1HM00"/>
<dbReference type="GO" id="GO:0031564">
    <property type="term" value="P:transcription antitermination"/>
    <property type="evidence" value="ECO:0007669"/>
    <property type="project" value="TreeGrafter"/>
</dbReference>
<evidence type="ECO:0000256" key="5">
    <source>
        <dbReference type="ARBA" id="ARBA00022771"/>
    </source>
</evidence>
<dbReference type="Pfam" id="PF20826">
    <property type="entry name" value="PHD_5"/>
    <property type="match status" value="1"/>
</dbReference>
<dbReference type="GO" id="GO:0005634">
    <property type="term" value="C:nucleus"/>
    <property type="evidence" value="ECO:0007669"/>
    <property type="project" value="TreeGrafter"/>
</dbReference>
<comment type="similarity">
    <text evidence="2">Belongs to the BYE1 family.</text>
</comment>
<dbReference type="PANTHER" id="PTHR11477">
    <property type="entry name" value="TRANSCRIPTION FACTOR S-II ZINC FINGER DOMAIN-CONTAINING PROTEIN"/>
    <property type="match status" value="1"/>
</dbReference>
<dbReference type="PANTHER" id="PTHR11477:SF11">
    <property type="entry name" value="TRANSCRIPTION FACTOR BYE1"/>
    <property type="match status" value="1"/>
</dbReference>
<protein>
    <recommendedName>
        <fullName evidence="3">Transcription factor BYE1</fullName>
    </recommendedName>
</protein>
<comment type="function">
    <text evidence="1">Negative regulator of transcription elongation.</text>
</comment>
<feature type="region of interest" description="Disordered" evidence="7">
    <location>
        <begin position="1"/>
        <end position="54"/>
    </location>
</feature>
<keyword evidence="6" id="KW-0862">Zinc</keyword>
<keyword evidence="5" id="KW-0863">Zinc-finger</keyword>
<dbReference type="OrthoDB" id="79252at2759"/>
<accession>A0A6G1HM00</accession>
<dbReference type="InterPro" id="IPR011011">
    <property type="entry name" value="Znf_FYVE_PHD"/>
</dbReference>
<dbReference type="GO" id="GO:0000977">
    <property type="term" value="F:RNA polymerase II transcription regulatory region sequence-specific DNA binding"/>
    <property type="evidence" value="ECO:0007669"/>
    <property type="project" value="TreeGrafter"/>
</dbReference>
<dbReference type="GO" id="GO:0031440">
    <property type="term" value="P:regulation of mRNA 3'-end processing"/>
    <property type="evidence" value="ECO:0007669"/>
    <property type="project" value="TreeGrafter"/>
</dbReference>
<dbReference type="SUPFAM" id="SSF46942">
    <property type="entry name" value="Elongation factor TFIIS domain 2"/>
    <property type="match status" value="1"/>
</dbReference>
<proteinExistence type="inferred from homology"/>
<feature type="compositionally biased region" description="Basic and acidic residues" evidence="7">
    <location>
        <begin position="173"/>
        <end position="186"/>
    </location>
</feature>
<feature type="compositionally biased region" description="Polar residues" evidence="7">
    <location>
        <begin position="188"/>
        <end position="198"/>
    </location>
</feature>
<feature type="compositionally biased region" description="Basic and acidic residues" evidence="7">
    <location>
        <begin position="199"/>
        <end position="226"/>
    </location>
</feature>
<evidence type="ECO:0000256" key="7">
    <source>
        <dbReference type="SAM" id="MobiDB-lite"/>
    </source>
</evidence>
<name>A0A6G1HM00_9PEZI</name>
<dbReference type="InterPro" id="IPR003618">
    <property type="entry name" value="TFIIS_cen_dom"/>
</dbReference>
<organism evidence="9 10">
    <name type="scientific">Trichodelitschia bisporula</name>
    <dbReference type="NCBI Taxonomy" id="703511"/>
    <lineage>
        <taxon>Eukaryota</taxon>
        <taxon>Fungi</taxon>
        <taxon>Dikarya</taxon>
        <taxon>Ascomycota</taxon>
        <taxon>Pezizomycotina</taxon>
        <taxon>Dothideomycetes</taxon>
        <taxon>Dothideomycetes incertae sedis</taxon>
        <taxon>Phaeotrichales</taxon>
        <taxon>Phaeotrichaceae</taxon>
        <taxon>Trichodelitschia</taxon>
    </lineage>
</organism>
<dbReference type="GO" id="GO:0006368">
    <property type="term" value="P:transcription elongation by RNA polymerase II"/>
    <property type="evidence" value="ECO:0007669"/>
    <property type="project" value="TreeGrafter"/>
</dbReference>
<feature type="region of interest" description="Disordered" evidence="7">
    <location>
        <begin position="639"/>
        <end position="662"/>
    </location>
</feature>
<dbReference type="PROSITE" id="PS01359">
    <property type="entry name" value="ZF_PHD_1"/>
    <property type="match status" value="1"/>
</dbReference>
<dbReference type="GO" id="GO:0006362">
    <property type="term" value="P:transcription elongation by RNA polymerase I"/>
    <property type="evidence" value="ECO:0007669"/>
    <property type="project" value="TreeGrafter"/>
</dbReference>
<dbReference type="Pfam" id="PF07744">
    <property type="entry name" value="SPOC"/>
    <property type="match status" value="1"/>
</dbReference>
<dbReference type="Gene3D" id="1.10.472.30">
    <property type="entry name" value="Transcription elongation factor S-II, central domain"/>
    <property type="match status" value="1"/>
</dbReference>
<dbReference type="Proteomes" id="UP000799640">
    <property type="component" value="Unassembled WGS sequence"/>
</dbReference>
<dbReference type="InterPro" id="IPR055499">
    <property type="entry name" value="DUF7071"/>
</dbReference>
<evidence type="ECO:0000313" key="9">
    <source>
        <dbReference type="EMBL" id="KAF2397022.1"/>
    </source>
</evidence>
<dbReference type="Pfam" id="PF23257">
    <property type="entry name" value="DUF7071"/>
    <property type="match status" value="1"/>
</dbReference>
<reference evidence="9" key="1">
    <citation type="journal article" date="2020" name="Stud. Mycol.">
        <title>101 Dothideomycetes genomes: a test case for predicting lifestyles and emergence of pathogens.</title>
        <authorList>
            <person name="Haridas S."/>
            <person name="Albert R."/>
            <person name="Binder M."/>
            <person name="Bloem J."/>
            <person name="Labutti K."/>
            <person name="Salamov A."/>
            <person name="Andreopoulos B."/>
            <person name="Baker S."/>
            <person name="Barry K."/>
            <person name="Bills G."/>
            <person name="Bluhm B."/>
            <person name="Cannon C."/>
            <person name="Castanera R."/>
            <person name="Culley D."/>
            <person name="Daum C."/>
            <person name="Ezra D."/>
            <person name="Gonzalez J."/>
            <person name="Henrissat B."/>
            <person name="Kuo A."/>
            <person name="Liang C."/>
            <person name="Lipzen A."/>
            <person name="Lutzoni F."/>
            <person name="Magnuson J."/>
            <person name="Mondo S."/>
            <person name="Nolan M."/>
            <person name="Ohm R."/>
            <person name="Pangilinan J."/>
            <person name="Park H.-J."/>
            <person name="Ramirez L."/>
            <person name="Alfaro M."/>
            <person name="Sun H."/>
            <person name="Tritt A."/>
            <person name="Yoshinaga Y."/>
            <person name="Zwiers L.-H."/>
            <person name="Turgeon B."/>
            <person name="Goodwin S."/>
            <person name="Spatafora J."/>
            <person name="Crous P."/>
            <person name="Grigoriev I."/>
        </authorList>
    </citation>
    <scope>NUCLEOTIDE SEQUENCE</scope>
    <source>
        <strain evidence="9">CBS 262.69</strain>
    </source>
</reference>
<evidence type="ECO:0000259" key="8">
    <source>
        <dbReference type="PROSITE" id="PS51321"/>
    </source>
</evidence>
<dbReference type="GO" id="GO:0008270">
    <property type="term" value="F:zinc ion binding"/>
    <property type="evidence" value="ECO:0007669"/>
    <property type="project" value="UniProtKB-KW"/>
</dbReference>
<evidence type="ECO:0000313" key="10">
    <source>
        <dbReference type="Proteomes" id="UP000799640"/>
    </source>
</evidence>
<feature type="compositionally biased region" description="Basic residues" evidence="7">
    <location>
        <begin position="28"/>
        <end position="38"/>
    </location>
</feature>
<evidence type="ECO:0000256" key="2">
    <source>
        <dbReference type="ARBA" id="ARBA00011050"/>
    </source>
</evidence>
<feature type="region of interest" description="Disordered" evidence="7">
    <location>
        <begin position="133"/>
        <end position="234"/>
    </location>
</feature>
<evidence type="ECO:0000256" key="6">
    <source>
        <dbReference type="ARBA" id="ARBA00022833"/>
    </source>
</evidence>
<keyword evidence="10" id="KW-1185">Reference proteome</keyword>
<evidence type="ECO:0000256" key="1">
    <source>
        <dbReference type="ARBA" id="ARBA00002311"/>
    </source>
</evidence>
<keyword evidence="4" id="KW-0479">Metal-binding</keyword>
<dbReference type="InterPro" id="IPR012921">
    <property type="entry name" value="SPOC_C"/>
</dbReference>
<feature type="compositionally biased region" description="Polar residues" evidence="7">
    <location>
        <begin position="162"/>
        <end position="172"/>
    </location>
</feature>
<feature type="domain" description="TFIIS central" evidence="8">
    <location>
        <begin position="233"/>
        <end position="362"/>
    </location>
</feature>
<dbReference type="SMART" id="SM00249">
    <property type="entry name" value="PHD"/>
    <property type="match status" value="1"/>
</dbReference>
<dbReference type="GO" id="GO:0001139">
    <property type="term" value="F:RNA polymerase II complex recruiting activity"/>
    <property type="evidence" value="ECO:0007669"/>
    <property type="project" value="TreeGrafter"/>
</dbReference>
<sequence length="737" mass="81285">MADEPRRSGRATKGQHTKLDDAELLPTPKRKGKGKGKGTKATSTDPDTGNGEDDAVIRCVCGANEDEQGWMMISCELCEVWQHNLCMGITEVEQLLPDKYYCETCHPQDHADLLAAVERGDKPWEERIQKRLEAEKAKKRRSKGSRKSRTSAMHDNGEDSKSNATTPATLDSGTKRKFEAADERRPSLASTVATPTPSDQRHKSAAAEETTAKRRKSVIEKSKDILPDAPDQLPTKERQTIARALQSELVGLVDKAVKDGAYDLDGQSTSAVGTELAMEIEHALQEKLGGNQKALGEKFRTIRFNVKKNQALLLRLLQKSLSSADLVDMSTDDMASEELQRQRAVMKEEADKQAFLPHEQGPRIRKTHKGEELIGESMESHVPDEPTFNATTIRHREHTVTEREPSPEGYATVELPEDINREPLVVDTAPRSDFDIQNVWDHARSPDQPQGAFPQRTNLIPQPHDPDIDRLLKDEDMSDVPGSPGEVAWSGKIDLAGVASFSANACWVAGGDIGMKIPLTTLIPPTMEISGRILIARADEYVSGMRFSQTTDVTCLLLSPTGSPEDRENAARVFAYFREKQRWGVISPTHPNVRDVYLVPVDKDTELPGFLQLLMDVDTDAISRADALLLTLVVKTRSPPSSAAQTPVLGQAPAVQPPSEPSFSPTGFNGFGSNGLGNAQLILGPFVNTPVVKQLLTAVPNMTNVQLQNLRDILEREPSTRDDIARLGEHLRRRMEE</sequence>
<feature type="compositionally biased region" description="Basic residues" evidence="7">
    <location>
        <begin position="137"/>
        <end position="149"/>
    </location>
</feature>
<evidence type="ECO:0000256" key="4">
    <source>
        <dbReference type="ARBA" id="ARBA00022723"/>
    </source>
</evidence>
<evidence type="ECO:0000256" key="3">
    <source>
        <dbReference type="ARBA" id="ARBA00021616"/>
    </source>
</evidence>
<dbReference type="SUPFAM" id="SSF57903">
    <property type="entry name" value="FYVE/PHD zinc finger"/>
    <property type="match status" value="1"/>
</dbReference>
<dbReference type="InterPro" id="IPR036575">
    <property type="entry name" value="TFIIS_cen_dom_sf"/>
</dbReference>
<dbReference type="InterPro" id="IPR013083">
    <property type="entry name" value="Znf_RING/FYVE/PHD"/>
</dbReference>
<dbReference type="Pfam" id="PF07500">
    <property type="entry name" value="TFIIS_M"/>
    <property type="match status" value="1"/>
</dbReference>
<dbReference type="PROSITE" id="PS51321">
    <property type="entry name" value="TFIIS_CENTRAL"/>
    <property type="match status" value="1"/>
</dbReference>
<dbReference type="CDD" id="cd21538">
    <property type="entry name" value="SPOC_TFIIS"/>
    <property type="match status" value="1"/>
</dbReference>
<dbReference type="Gene3D" id="3.30.40.10">
    <property type="entry name" value="Zinc/RING finger domain, C3HC4 (zinc finger)"/>
    <property type="match status" value="1"/>
</dbReference>